<feature type="compositionally biased region" description="Low complexity" evidence="7">
    <location>
        <begin position="733"/>
        <end position="745"/>
    </location>
</feature>
<keyword evidence="1" id="KW-0597">Phosphoprotein</keyword>
<feature type="zinc finger region" description="C3H1-type" evidence="6">
    <location>
        <begin position="396"/>
        <end position="423"/>
    </location>
</feature>
<feature type="region of interest" description="Disordered" evidence="7">
    <location>
        <begin position="863"/>
        <end position="923"/>
    </location>
</feature>
<evidence type="ECO:0000313" key="9">
    <source>
        <dbReference type="Proteomes" id="UP000695022"/>
    </source>
</evidence>
<feature type="compositionally biased region" description="Polar residues" evidence="7">
    <location>
        <begin position="187"/>
        <end position="200"/>
    </location>
</feature>
<evidence type="ECO:0000259" key="8">
    <source>
        <dbReference type="PROSITE" id="PS50103"/>
    </source>
</evidence>
<feature type="compositionally biased region" description="Basic and acidic residues" evidence="7">
    <location>
        <begin position="871"/>
        <end position="896"/>
    </location>
</feature>
<evidence type="ECO:0000256" key="7">
    <source>
        <dbReference type="SAM" id="MobiDB-lite"/>
    </source>
</evidence>
<keyword evidence="5 6" id="KW-0862">Zinc</keyword>
<feature type="region of interest" description="Disordered" evidence="7">
    <location>
        <begin position="490"/>
        <end position="523"/>
    </location>
</feature>
<dbReference type="Proteomes" id="UP000695022">
    <property type="component" value="Unplaced"/>
</dbReference>
<feature type="compositionally biased region" description="Basic residues" evidence="7">
    <location>
        <begin position="174"/>
        <end position="184"/>
    </location>
</feature>
<feature type="compositionally biased region" description="Low complexity" evidence="7">
    <location>
        <begin position="358"/>
        <end position="374"/>
    </location>
</feature>
<feature type="region of interest" description="Disordered" evidence="7">
    <location>
        <begin position="563"/>
        <end position="845"/>
    </location>
</feature>
<feature type="compositionally biased region" description="Polar residues" evidence="7">
    <location>
        <begin position="651"/>
        <end position="675"/>
    </location>
</feature>
<dbReference type="GeneID" id="106821558"/>
<feature type="compositionally biased region" description="Acidic residues" evidence="7">
    <location>
        <begin position="31"/>
        <end position="47"/>
    </location>
</feature>
<dbReference type="PANTHER" id="PTHR13119:SF12">
    <property type="entry name" value="PROTEIN SUPPRESSOR OF SABLE"/>
    <property type="match status" value="1"/>
</dbReference>
<feature type="compositionally biased region" description="Basic and acidic residues" evidence="7">
    <location>
        <begin position="589"/>
        <end position="602"/>
    </location>
</feature>
<feature type="compositionally biased region" description="Basic and acidic residues" evidence="7">
    <location>
        <begin position="999"/>
        <end position="1012"/>
    </location>
</feature>
<evidence type="ECO:0000256" key="5">
    <source>
        <dbReference type="ARBA" id="ARBA00022833"/>
    </source>
</evidence>
<organism evidence="9 10">
    <name type="scientific">Priapulus caudatus</name>
    <name type="common">Priapulid worm</name>
    <dbReference type="NCBI Taxonomy" id="37621"/>
    <lineage>
        <taxon>Eukaryota</taxon>
        <taxon>Metazoa</taxon>
        <taxon>Ecdysozoa</taxon>
        <taxon>Scalidophora</taxon>
        <taxon>Priapulida</taxon>
        <taxon>Priapulimorpha</taxon>
        <taxon>Priapulimorphida</taxon>
        <taxon>Priapulidae</taxon>
        <taxon>Priapulus</taxon>
    </lineage>
</organism>
<feature type="region of interest" description="Disordered" evidence="7">
    <location>
        <begin position="1226"/>
        <end position="1259"/>
    </location>
</feature>
<feature type="compositionally biased region" description="Acidic residues" evidence="7">
    <location>
        <begin position="161"/>
        <end position="170"/>
    </location>
</feature>
<protein>
    <submittedName>
        <fullName evidence="10">Zinc finger CCCH domain-containing protein 4-like</fullName>
    </submittedName>
</protein>
<feature type="compositionally biased region" description="Basic residues" evidence="7">
    <location>
        <begin position="101"/>
        <end position="112"/>
    </location>
</feature>
<dbReference type="InterPro" id="IPR045124">
    <property type="entry name" value="Su(sable)-like"/>
</dbReference>
<feature type="region of interest" description="Disordered" evidence="7">
    <location>
        <begin position="994"/>
        <end position="1056"/>
    </location>
</feature>
<feature type="domain" description="C3H1-type" evidence="8">
    <location>
        <begin position="425"/>
        <end position="452"/>
    </location>
</feature>
<dbReference type="InterPro" id="IPR054361">
    <property type="entry name" value="Znf-CCCH_ZC3H4/6/8"/>
</dbReference>
<feature type="compositionally biased region" description="Basic and acidic residues" evidence="7">
    <location>
        <begin position="150"/>
        <end position="160"/>
    </location>
</feature>
<feature type="compositionally biased region" description="Low complexity" evidence="7">
    <location>
        <begin position="902"/>
        <end position="912"/>
    </location>
</feature>
<feature type="zinc finger region" description="C3H1-type" evidence="6">
    <location>
        <begin position="425"/>
        <end position="452"/>
    </location>
</feature>
<dbReference type="SMART" id="SM00356">
    <property type="entry name" value="ZnF_C3H1"/>
    <property type="match status" value="3"/>
</dbReference>
<feature type="domain" description="C3H1-type" evidence="8">
    <location>
        <begin position="453"/>
        <end position="476"/>
    </location>
</feature>
<reference evidence="10" key="1">
    <citation type="submission" date="2025-08" db="UniProtKB">
        <authorList>
            <consortium name="RefSeq"/>
        </authorList>
    </citation>
    <scope>IDENTIFICATION</scope>
</reference>
<feature type="compositionally biased region" description="Basic and acidic residues" evidence="7">
    <location>
        <begin position="490"/>
        <end position="505"/>
    </location>
</feature>
<dbReference type="PROSITE" id="PS50103">
    <property type="entry name" value="ZF_C3H1"/>
    <property type="match status" value="3"/>
</dbReference>
<feature type="region of interest" description="Disordered" evidence="7">
    <location>
        <begin position="1350"/>
        <end position="1372"/>
    </location>
</feature>
<evidence type="ECO:0000256" key="2">
    <source>
        <dbReference type="ARBA" id="ARBA00022723"/>
    </source>
</evidence>
<feature type="compositionally biased region" description="Basic and acidic residues" evidence="7">
    <location>
        <begin position="205"/>
        <end position="223"/>
    </location>
</feature>
<name>A0ABM1FBT8_PRICU</name>
<feature type="compositionally biased region" description="Basic and acidic residues" evidence="7">
    <location>
        <begin position="774"/>
        <end position="790"/>
    </location>
</feature>
<feature type="compositionally biased region" description="Basic and acidic residues" evidence="7">
    <location>
        <begin position="684"/>
        <end position="721"/>
    </location>
</feature>
<evidence type="ECO:0000313" key="10">
    <source>
        <dbReference type="RefSeq" id="XP_014681909.1"/>
    </source>
</evidence>
<feature type="compositionally biased region" description="Basic and acidic residues" evidence="7">
    <location>
        <begin position="563"/>
        <end position="576"/>
    </location>
</feature>
<dbReference type="RefSeq" id="XP_014681909.1">
    <property type="nucleotide sequence ID" value="XM_014826423.1"/>
</dbReference>
<dbReference type="InterPro" id="IPR000571">
    <property type="entry name" value="Znf_CCCH"/>
</dbReference>
<feature type="compositionally biased region" description="Basic residues" evidence="7">
    <location>
        <begin position="603"/>
        <end position="617"/>
    </location>
</feature>
<feature type="compositionally biased region" description="Acidic residues" evidence="7">
    <location>
        <begin position="791"/>
        <end position="801"/>
    </location>
</feature>
<proteinExistence type="predicted"/>
<feature type="region of interest" description="Disordered" evidence="7">
    <location>
        <begin position="1274"/>
        <end position="1337"/>
    </location>
</feature>
<evidence type="ECO:0000256" key="3">
    <source>
        <dbReference type="ARBA" id="ARBA00022737"/>
    </source>
</evidence>
<dbReference type="InterPro" id="IPR036855">
    <property type="entry name" value="Znf_CCCH_sf"/>
</dbReference>
<feature type="compositionally biased region" description="Basic and acidic residues" evidence="7">
    <location>
        <begin position="16"/>
        <end position="30"/>
    </location>
</feature>
<feature type="compositionally biased region" description="Basic and acidic residues" evidence="7">
    <location>
        <begin position="113"/>
        <end position="132"/>
    </location>
</feature>
<feature type="region of interest" description="Disordered" evidence="7">
    <location>
        <begin position="1"/>
        <end position="332"/>
    </location>
</feature>
<feature type="compositionally biased region" description="Basic residues" evidence="7">
    <location>
        <begin position="257"/>
        <end position="267"/>
    </location>
</feature>
<dbReference type="Pfam" id="PF00642">
    <property type="entry name" value="zf-CCCH"/>
    <property type="match status" value="1"/>
</dbReference>
<sequence>MSLESVFANPPPKVGGKSDKGGENESREEGELLEDGEIDDDDDEDNDIPSPAAAQFVTQTWKGHADEQPETAHSNVASGSCTLVSDGAHRLEGGHDEEKKGRKRDSRKRRKARLQERKKTVRESTIKTRQEDGDWQIADQLSRGDPVSELEERLADHDPYADAEEAEEGELKEKKKKKKKKRRLGVANTTSTDPHPSQQMPHLGYLDHEHGSDKDSFLREASPRDWPPPPPGAVQRKESDHYVSSGQEDEEAEKPGRRSTKRRHRRSASYESPYDDRSPFSGGSEDYDDGFYNRPPASKRRQNRLQEQRMRPHQPAAPAGNNSAEEDEGEVDDYTYMLKREMYLRGKGPAPEDHGKQIQKQQHHPQQQQQQQHNNKNKKKGRGATQRQWQKMQIQQRKKSICKYYMEGKCNRGNECPFSHDAEPPRKLELCKFYLTGQCMKGRHCIYMHDDYPCKYFHAGVPCYQGEKCKFSHSLLTSETRPVLEKILMKEQERKDQKRREHSNEEDSPEIKQSPVKRSLLGMPPITVIQEMQTLKEKEKTLPRLLDLELHPVPIKEPPSFYKEVEERSPEHERHSRPPMALRGSGRPRYRDPVHDFMDRGRSHGRGRGRGRGRGMQHRQQQAWDSGQDYFSDEYQDFPNKGYNYDEFANEHNNGNEGFSPYQQQGYHSENEQFLQQQQQQVDKFSEANGERQFEEEDMPRREEDQRSDDEAADHRLKPDDADNVLAHMPATQRQLFLRIQQQQQQHRESEGDEEQGSVDGEVSQSSTLTTMTDARDSGAVEPPKPKKEDEDWYSSDEEGDGALTAVLKQMRDEKPSSILTAASSSSQETSSLAQSSKKVTPPTTSAIDVASMLSALRKKVTQVQQLQKPADVDMRMDPKKPQDVDLRELTYDPGRRERRNSSSSSSSGTRRPSGEGRFHLMPVMVRKPDRGSLRQMLVQKKGSDPNLEKDPRVQKLLKENPSLPEILLPDVPDIKMNTSLSGMPTLPDIQLPTINKPKPGDPRLKVQKADPRAATATTASADPRSKAVDPRAAKSADMRGVGAAANKLADPRPTKVDPRLARIQSQQPGNMSPSVSAGDSRWPAASMLPNLGAGGMPLGVPILPNVPPAPPALPSLMGLALTGGPPLSLRVPLGMSVGLRGESIGGGFLGPHGGRIRQPNLNYPMPPGVMGPGPFGHVQGPFPDNLRIPLGSRDPRGSRLPRPPQPRPLFQGMAAGVKLDGSIDEEAGEQEPSPTVTKRNDIDALPQTDETKDGEGAAVGKVADKKCKFEYSSPLGAFDSQPAADGYNSYNRPKRKQEPTHVDTNPPPLTRKATVEMKPAPKQDIDERKSDVDERVTAEAPKVNLVLDVPKPDKPLSDVFKSFDPTASPFC</sequence>
<dbReference type="Gene3D" id="4.10.1000.10">
    <property type="entry name" value="Zinc finger, CCCH-type"/>
    <property type="match status" value="1"/>
</dbReference>
<feature type="compositionally biased region" description="Polar residues" evidence="7">
    <location>
        <begin position="763"/>
        <end position="773"/>
    </location>
</feature>
<feature type="zinc finger region" description="C3H1-type" evidence="6">
    <location>
        <begin position="453"/>
        <end position="476"/>
    </location>
</feature>
<evidence type="ECO:0000256" key="6">
    <source>
        <dbReference type="PROSITE-ProRule" id="PRU00723"/>
    </source>
</evidence>
<feature type="domain" description="C3H1-type" evidence="8">
    <location>
        <begin position="396"/>
        <end position="423"/>
    </location>
</feature>
<feature type="compositionally biased region" description="Basic and acidic residues" evidence="7">
    <location>
        <begin position="1024"/>
        <end position="1038"/>
    </location>
</feature>
<feature type="region of interest" description="Disordered" evidence="7">
    <location>
        <begin position="346"/>
        <end position="392"/>
    </location>
</feature>
<keyword evidence="9" id="KW-1185">Reference proteome</keyword>
<feature type="region of interest" description="Disordered" evidence="7">
    <location>
        <begin position="1177"/>
        <end position="1212"/>
    </location>
</feature>
<feature type="compositionally biased region" description="Basic and acidic residues" evidence="7">
    <location>
        <begin position="346"/>
        <end position="356"/>
    </location>
</feature>
<dbReference type="PANTHER" id="PTHR13119">
    <property type="entry name" value="ZINC FINGER CCCH DOMAIN-CONTAINING PROTEI"/>
    <property type="match status" value="1"/>
</dbReference>
<evidence type="ECO:0000256" key="1">
    <source>
        <dbReference type="ARBA" id="ARBA00022553"/>
    </source>
</evidence>
<keyword evidence="4 6" id="KW-0863">Zinc-finger</keyword>
<accession>A0ABM1FBT8</accession>
<feature type="compositionally biased region" description="Low complexity" evidence="7">
    <location>
        <begin position="817"/>
        <end position="837"/>
    </location>
</feature>
<dbReference type="SUPFAM" id="SSF90229">
    <property type="entry name" value="CCCH zinc finger"/>
    <property type="match status" value="3"/>
</dbReference>
<feature type="compositionally biased region" description="Basic and acidic residues" evidence="7">
    <location>
        <begin position="1314"/>
        <end position="1337"/>
    </location>
</feature>
<evidence type="ECO:0000256" key="4">
    <source>
        <dbReference type="ARBA" id="ARBA00022771"/>
    </source>
</evidence>
<feature type="compositionally biased region" description="Basic and acidic residues" evidence="7">
    <location>
        <begin position="87"/>
        <end position="100"/>
    </location>
</feature>
<keyword evidence="2 6" id="KW-0479">Metal-binding</keyword>
<keyword evidence="3" id="KW-0677">Repeat</keyword>
<dbReference type="Pfam" id="PF14608">
    <property type="entry name" value="zf-CCCH_2"/>
    <property type="match status" value="1"/>
</dbReference>
<feature type="compositionally biased region" description="Polar residues" evidence="7">
    <location>
        <begin position="71"/>
        <end position="83"/>
    </location>
</feature>
<gene>
    <name evidence="10" type="primary">LOC106821558</name>
</gene>
<dbReference type="Pfam" id="PF22623">
    <property type="entry name" value="zf-CCCH_9"/>
    <property type="match status" value="1"/>
</dbReference>